<name>A0AAU9UVH8_EUPED</name>
<reference evidence="2" key="1">
    <citation type="submission" date="2022-03" db="EMBL/GenBank/DDBJ databases">
        <authorList>
            <person name="Tunstrom K."/>
        </authorList>
    </citation>
    <scope>NUCLEOTIDE SEQUENCE</scope>
</reference>
<proteinExistence type="predicted"/>
<feature type="compositionally biased region" description="Acidic residues" evidence="1">
    <location>
        <begin position="61"/>
        <end position="76"/>
    </location>
</feature>
<dbReference type="Proteomes" id="UP001153954">
    <property type="component" value="Unassembled WGS sequence"/>
</dbReference>
<evidence type="ECO:0000313" key="3">
    <source>
        <dbReference type="Proteomes" id="UP001153954"/>
    </source>
</evidence>
<dbReference type="AlphaFoldDB" id="A0AAU9UVH8"/>
<feature type="region of interest" description="Disordered" evidence="1">
    <location>
        <begin position="1"/>
        <end position="76"/>
    </location>
</feature>
<evidence type="ECO:0000256" key="1">
    <source>
        <dbReference type="SAM" id="MobiDB-lite"/>
    </source>
</evidence>
<gene>
    <name evidence="2" type="ORF">EEDITHA_LOCUS17741</name>
</gene>
<keyword evidence="3" id="KW-1185">Reference proteome</keyword>
<dbReference type="EMBL" id="CAKOGL010000026">
    <property type="protein sequence ID" value="CAH2103198.1"/>
    <property type="molecule type" value="Genomic_DNA"/>
</dbReference>
<evidence type="ECO:0000313" key="2">
    <source>
        <dbReference type="EMBL" id="CAH2103198.1"/>
    </source>
</evidence>
<sequence length="76" mass="8485">MTETERNNEEGAGGAGSNTQRPDSKALCESLVLKLTEKNDDKSNPNLKKPYRSEKQKSEEMSDTDESEKDDEDSDC</sequence>
<accession>A0AAU9UVH8</accession>
<organism evidence="2 3">
    <name type="scientific">Euphydryas editha</name>
    <name type="common">Edith's checkerspot</name>
    <dbReference type="NCBI Taxonomy" id="104508"/>
    <lineage>
        <taxon>Eukaryota</taxon>
        <taxon>Metazoa</taxon>
        <taxon>Ecdysozoa</taxon>
        <taxon>Arthropoda</taxon>
        <taxon>Hexapoda</taxon>
        <taxon>Insecta</taxon>
        <taxon>Pterygota</taxon>
        <taxon>Neoptera</taxon>
        <taxon>Endopterygota</taxon>
        <taxon>Lepidoptera</taxon>
        <taxon>Glossata</taxon>
        <taxon>Ditrysia</taxon>
        <taxon>Papilionoidea</taxon>
        <taxon>Nymphalidae</taxon>
        <taxon>Nymphalinae</taxon>
        <taxon>Euphydryas</taxon>
    </lineage>
</organism>
<comment type="caution">
    <text evidence="2">The sequence shown here is derived from an EMBL/GenBank/DDBJ whole genome shotgun (WGS) entry which is preliminary data.</text>
</comment>
<feature type="compositionally biased region" description="Basic and acidic residues" evidence="1">
    <location>
        <begin position="51"/>
        <end position="60"/>
    </location>
</feature>
<protein>
    <submittedName>
        <fullName evidence="2">Uncharacterized protein</fullName>
    </submittedName>
</protein>